<feature type="region of interest" description="Disordered" evidence="1">
    <location>
        <begin position="308"/>
        <end position="387"/>
    </location>
</feature>
<evidence type="ECO:0000313" key="2">
    <source>
        <dbReference type="EMBL" id="CAH0376917.1"/>
    </source>
</evidence>
<accession>A0A8J2X5X6</accession>
<gene>
    <name evidence="2" type="ORF">PECAL_5P15140</name>
</gene>
<keyword evidence="3" id="KW-1185">Reference proteome</keyword>
<feature type="region of interest" description="Disordered" evidence="1">
    <location>
        <begin position="96"/>
        <end position="171"/>
    </location>
</feature>
<proteinExistence type="predicted"/>
<dbReference type="OrthoDB" id="542878at2759"/>
<feature type="compositionally biased region" description="Polar residues" evidence="1">
    <location>
        <begin position="340"/>
        <end position="352"/>
    </location>
</feature>
<reference evidence="2" key="1">
    <citation type="submission" date="2021-11" db="EMBL/GenBank/DDBJ databases">
        <authorList>
            <consortium name="Genoscope - CEA"/>
            <person name="William W."/>
        </authorList>
    </citation>
    <scope>NUCLEOTIDE SEQUENCE</scope>
</reference>
<feature type="compositionally biased region" description="Basic residues" evidence="1">
    <location>
        <begin position="317"/>
        <end position="328"/>
    </location>
</feature>
<organism evidence="2 3">
    <name type="scientific">Pelagomonas calceolata</name>
    <dbReference type="NCBI Taxonomy" id="35677"/>
    <lineage>
        <taxon>Eukaryota</taxon>
        <taxon>Sar</taxon>
        <taxon>Stramenopiles</taxon>
        <taxon>Ochrophyta</taxon>
        <taxon>Pelagophyceae</taxon>
        <taxon>Pelagomonadales</taxon>
        <taxon>Pelagomonadaceae</taxon>
        <taxon>Pelagomonas</taxon>
    </lineage>
</organism>
<evidence type="ECO:0000256" key="1">
    <source>
        <dbReference type="SAM" id="MobiDB-lite"/>
    </source>
</evidence>
<feature type="compositionally biased region" description="Polar residues" evidence="1">
    <location>
        <begin position="134"/>
        <end position="146"/>
    </location>
</feature>
<dbReference type="AlphaFoldDB" id="A0A8J2X5X6"/>
<evidence type="ECO:0000313" key="3">
    <source>
        <dbReference type="Proteomes" id="UP000789595"/>
    </source>
</evidence>
<dbReference type="EMBL" id="CAKKNE010000005">
    <property type="protein sequence ID" value="CAH0376917.1"/>
    <property type="molecule type" value="Genomic_DNA"/>
</dbReference>
<comment type="caution">
    <text evidence="2">The sequence shown here is derived from an EMBL/GenBank/DDBJ whole genome shotgun (WGS) entry which is preliminary data.</text>
</comment>
<name>A0A8J2X5X6_9STRA</name>
<sequence>MDEIYVWVDFASIPQKCKPVQRLLVYSLPCIASAVDVFLVAAPHAKHLVTREKCSSRSYRSRTWCRAEVFAHCARRGVDVMFYATERGIKPMFPKLRLATTPRPPQRSLLVPEGHEMPREPTTPGRGLTRDRYSSTSDASTRSVTRPSAALSDGSSIMVGGDGAETPKPRIPHETEGPAADQARQFRECLDVVHGNLTCCACRHASGQPCDREELVLPIMGLFAEIYRDRHGETRDLYEAMFADGSSVDDYFPSHFDYETPFGQVVRKPLFGDLPRAIMDRVDREHGTEIDTSKYLTPGADARFTAPLDEQLSNPRKLGRPRLFRQRTSKSAPDDVDAMTTVTSFASSTRASSGRVVTDAGTTTPERTPASPPEQVAGLAERRSKRSAVVRLASAPLLDVVDDEPLSP</sequence>
<protein>
    <submittedName>
        <fullName evidence="2">Uncharacterized protein</fullName>
    </submittedName>
</protein>
<dbReference type="Proteomes" id="UP000789595">
    <property type="component" value="Unassembled WGS sequence"/>
</dbReference>